<sequence>MKPLVISNDSEALDLLERILDGEAKLPEIEFKNWPRFEMKVEGDIYKSTITPDLMKGFLELQTAINKSYALARYSASSRNLKDADREELQLVLQVKDGSSEFFAKLIEQIDKIGDAFMQMESKDKVKTILIIGLFVLGGISYNSYLDNKVQLRTLDVQAITHEADRNERLETLRMVAKQNSPESERANVVYSKAVEQYPEVKSMEGYVAQAYDKLLSGTKDADSVKIQGRKLPGAAVNEISSSKRQASIGDVVTGVYKILGVDHSVDAHYKFKLRDVLRGEEFSATLPKDGAMVTDQILDVLQDAEWNNKVVLMKVLTKNNHGKIINAQIEKVTEITDQEIYSNSSKQAKPDNTTKVAKK</sequence>
<comment type="caution">
    <text evidence="1">The sequence shown here is derived from an EMBL/GenBank/DDBJ whole genome shotgun (WGS) entry which is preliminary data.</text>
</comment>
<dbReference type="AlphaFoldDB" id="A0A0F4TW69"/>
<dbReference type="RefSeq" id="WP_046045440.1">
    <property type="nucleotide sequence ID" value="NZ_LACD01000003.1"/>
</dbReference>
<dbReference type="Proteomes" id="UP000033500">
    <property type="component" value="Unassembled WGS sequence"/>
</dbReference>
<name>A0A0F4TW69_PSEFL</name>
<evidence type="ECO:0000313" key="2">
    <source>
        <dbReference type="Proteomes" id="UP000033500"/>
    </source>
</evidence>
<proteinExistence type="predicted"/>
<gene>
    <name evidence="1" type="ORF">VC34_04460</name>
</gene>
<dbReference type="PATRIC" id="fig|294.131.peg.3655"/>
<organism evidence="1 2">
    <name type="scientific">Pseudomonas fluorescens</name>
    <dbReference type="NCBI Taxonomy" id="294"/>
    <lineage>
        <taxon>Bacteria</taxon>
        <taxon>Pseudomonadati</taxon>
        <taxon>Pseudomonadota</taxon>
        <taxon>Gammaproteobacteria</taxon>
        <taxon>Pseudomonadales</taxon>
        <taxon>Pseudomonadaceae</taxon>
        <taxon>Pseudomonas</taxon>
    </lineage>
</organism>
<reference evidence="1 2" key="1">
    <citation type="submission" date="2015-03" db="EMBL/GenBank/DDBJ databases">
        <title>Comparative genomics of Pseudomonas insights into diversity of traits involved in vanlence and defense.</title>
        <authorList>
            <person name="Qin Y."/>
        </authorList>
    </citation>
    <scope>NUCLEOTIDE SEQUENCE [LARGE SCALE GENOMIC DNA]</scope>
    <source>
        <strain evidence="1 2">C3</strain>
    </source>
</reference>
<evidence type="ECO:0000313" key="1">
    <source>
        <dbReference type="EMBL" id="KJZ47622.1"/>
    </source>
</evidence>
<accession>A0A0F4TW69</accession>
<protein>
    <submittedName>
        <fullName evidence="1">Uncharacterized protein</fullName>
    </submittedName>
</protein>
<dbReference type="EMBL" id="LACD01000003">
    <property type="protein sequence ID" value="KJZ47622.1"/>
    <property type="molecule type" value="Genomic_DNA"/>
</dbReference>